<dbReference type="STRING" id="79200.A0A166D2P4"/>
<comment type="similarity">
    <text evidence="1">Belongs to the peptidase C48 family.</text>
</comment>
<keyword evidence="3" id="KW-0378">Hydrolase</keyword>
<sequence length="569" mass="65491">MIELFLHQAPPQFENDNLKMFGRKWFDPLDACALRERIKPVIVEELKRSGFEADISVPQEKKAVGKHSERKRKEPEGRETTMDKKLRSNIKTLGGHVRKREEIDYARICPDQPKNVVYGENLVHRRIKVWWPDDEKYYNGVIGSFNAQNKKYQGILRIQQFDKFLKLSVHCSQEHSGLMSLNMSYCAPLMVNPLDTESLSDAQADQYIRKHSVLVILCNPNYKLRGGVERPTMLLLDSLKGSDSTTIEEFLRGLLSSFYKYAKMDCSDLKYCDNIPFLIPEVPKQVDNESCGFFVLFYTTLFVKMSPDRYSLMEHYPGFFSQKWFTRGQFEDFKTALIKVFRDEHEYQMEASEHSTEDERRSDSCIIELIKQICVNSGNLISSVVGSKDSMNVVRDITTTTDYAGKKVLDECPLSVEIPNVKKKKKYNDSIRGPGISAKSNADEYDWDTIKKNTFAGKEWNTTGVLQNQGKEWNTDQNQGKISDHATKNQHVLSGEENTIKNDMIKDKYSLLESLLDSYHSIQSTLMSHIISAEKESNKDEKIEDIKFAFVELNNEANHFILNSGTTND</sequence>
<keyword evidence="2" id="KW-0645">Protease</keyword>
<dbReference type="Gene3D" id="3.40.395.10">
    <property type="entry name" value="Adenoviral Proteinase, Chain A"/>
    <property type="match status" value="1"/>
</dbReference>
<feature type="region of interest" description="Disordered" evidence="5">
    <location>
        <begin position="58"/>
        <end position="91"/>
    </location>
</feature>
<dbReference type="InterPro" id="IPR038765">
    <property type="entry name" value="Papain-like_cys_pep_sf"/>
</dbReference>
<evidence type="ECO:0000256" key="4">
    <source>
        <dbReference type="ARBA" id="ARBA00022807"/>
    </source>
</evidence>
<accession>A0A166D2P4</accession>
<evidence type="ECO:0000259" key="6">
    <source>
        <dbReference type="Pfam" id="PF02902"/>
    </source>
</evidence>
<dbReference type="AlphaFoldDB" id="A0A166D2P4"/>
<dbReference type="PANTHER" id="PTHR46915">
    <property type="entry name" value="UBIQUITIN-LIKE PROTEASE 4-RELATED"/>
    <property type="match status" value="1"/>
</dbReference>
<gene>
    <name evidence="7" type="ORF">DCAR_005483</name>
</gene>
<keyword evidence="4" id="KW-0788">Thiol protease</keyword>
<dbReference type="SUPFAM" id="SSF54001">
    <property type="entry name" value="Cysteine proteinases"/>
    <property type="match status" value="1"/>
</dbReference>
<dbReference type="PANTHER" id="PTHR46915:SF6">
    <property type="entry name" value="CYSTEINE PROTEINASES SUPERFAMILY PROTEIN"/>
    <property type="match status" value="1"/>
</dbReference>
<organism evidence="7">
    <name type="scientific">Daucus carota subsp. sativus</name>
    <name type="common">Carrot</name>
    <dbReference type="NCBI Taxonomy" id="79200"/>
    <lineage>
        <taxon>Eukaryota</taxon>
        <taxon>Viridiplantae</taxon>
        <taxon>Streptophyta</taxon>
        <taxon>Embryophyta</taxon>
        <taxon>Tracheophyta</taxon>
        <taxon>Spermatophyta</taxon>
        <taxon>Magnoliopsida</taxon>
        <taxon>eudicotyledons</taxon>
        <taxon>Gunneridae</taxon>
        <taxon>Pentapetalae</taxon>
        <taxon>asterids</taxon>
        <taxon>campanulids</taxon>
        <taxon>Apiales</taxon>
        <taxon>Apiaceae</taxon>
        <taxon>Apioideae</taxon>
        <taxon>Scandiceae</taxon>
        <taxon>Daucinae</taxon>
        <taxon>Daucus</taxon>
        <taxon>Daucus sect. Daucus</taxon>
    </lineage>
</organism>
<name>A0A166D2P4_DAUCS</name>
<dbReference type="Pfam" id="PF02902">
    <property type="entry name" value="Peptidase_C48"/>
    <property type="match status" value="1"/>
</dbReference>
<dbReference type="EMBL" id="LNRQ01000002">
    <property type="protein sequence ID" value="KZN04646.1"/>
    <property type="molecule type" value="Genomic_DNA"/>
</dbReference>
<dbReference type="Gramene" id="KZN04646">
    <property type="protein sequence ID" value="KZN04646"/>
    <property type="gene ID" value="DCAR_005483"/>
</dbReference>
<feature type="compositionally biased region" description="Basic and acidic residues" evidence="5">
    <location>
        <begin position="59"/>
        <end position="86"/>
    </location>
</feature>
<dbReference type="GO" id="GO:0006508">
    <property type="term" value="P:proteolysis"/>
    <property type="evidence" value="ECO:0007669"/>
    <property type="project" value="UniProtKB-KW"/>
</dbReference>
<feature type="domain" description="Ubiquitin-like protease family profile" evidence="6">
    <location>
        <begin position="210"/>
        <end position="315"/>
    </location>
</feature>
<reference evidence="7" key="1">
    <citation type="journal article" date="2016" name="Nat. Genet.">
        <title>A high-quality carrot genome assembly provides new insights into carotenoid accumulation and asterid genome evolution.</title>
        <authorList>
            <person name="Iorizzo M."/>
            <person name="Ellison S."/>
            <person name="Senalik D."/>
            <person name="Zeng P."/>
            <person name="Satapoomin P."/>
            <person name="Huang J."/>
            <person name="Bowman M."/>
            <person name="Iovene M."/>
            <person name="Sanseverino W."/>
            <person name="Cavagnaro P."/>
            <person name="Yildiz M."/>
            <person name="Macko-Podgorni A."/>
            <person name="Moranska E."/>
            <person name="Grzebelus E."/>
            <person name="Grzebelus D."/>
            <person name="Ashrafi H."/>
            <person name="Zheng Z."/>
            <person name="Cheng S."/>
            <person name="Spooner D."/>
            <person name="Van Deynze A."/>
            <person name="Simon P."/>
        </authorList>
    </citation>
    <scope>NUCLEOTIDE SEQUENCE [LARGE SCALE GENOMIC DNA]</scope>
    <source>
        <tissue evidence="7">Leaf</tissue>
    </source>
</reference>
<dbReference type="InterPro" id="IPR003653">
    <property type="entry name" value="Peptidase_C48_C"/>
</dbReference>
<evidence type="ECO:0000256" key="1">
    <source>
        <dbReference type="ARBA" id="ARBA00005234"/>
    </source>
</evidence>
<proteinExistence type="inferred from homology"/>
<dbReference type="GO" id="GO:0016926">
    <property type="term" value="P:protein desumoylation"/>
    <property type="evidence" value="ECO:0007669"/>
    <property type="project" value="UniProtKB-ARBA"/>
</dbReference>
<evidence type="ECO:0000256" key="2">
    <source>
        <dbReference type="ARBA" id="ARBA00022670"/>
    </source>
</evidence>
<comment type="caution">
    <text evidence="7">The sequence shown here is derived from an EMBL/GenBank/DDBJ whole genome shotgun (WGS) entry which is preliminary data.</text>
</comment>
<dbReference type="GO" id="GO:0008234">
    <property type="term" value="F:cysteine-type peptidase activity"/>
    <property type="evidence" value="ECO:0007669"/>
    <property type="project" value="UniProtKB-KW"/>
</dbReference>
<evidence type="ECO:0000256" key="3">
    <source>
        <dbReference type="ARBA" id="ARBA00022801"/>
    </source>
</evidence>
<protein>
    <recommendedName>
        <fullName evidence="6">Ubiquitin-like protease family profile domain-containing protein</fullName>
    </recommendedName>
</protein>
<evidence type="ECO:0000313" key="7">
    <source>
        <dbReference type="EMBL" id="KZN04646.1"/>
    </source>
</evidence>
<evidence type="ECO:0000256" key="5">
    <source>
        <dbReference type="SAM" id="MobiDB-lite"/>
    </source>
</evidence>